<feature type="region of interest" description="Disordered" evidence="19">
    <location>
        <begin position="342"/>
        <end position="385"/>
    </location>
</feature>
<evidence type="ECO:0000256" key="6">
    <source>
        <dbReference type="ARBA" id="ARBA00022617"/>
    </source>
</evidence>
<organism evidence="22 23">
    <name type="scientific">Spinacia oleracea</name>
    <name type="common">Spinach</name>
    <dbReference type="NCBI Taxonomy" id="3562"/>
    <lineage>
        <taxon>Eukaryota</taxon>
        <taxon>Viridiplantae</taxon>
        <taxon>Streptophyta</taxon>
        <taxon>Embryophyta</taxon>
        <taxon>Tracheophyta</taxon>
        <taxon>Spermatophyta</taxon>
        <taxon>Magnoliopsida</taxon>
        <taxon>eudicotyledons</taxon>
        <taxon>Gunneridae</taxon>
        <taxon>Pentapetalae</taxon>
        <taxon>Caryophyllales</taxon>
        <taxon>Chenopodiaceae</taxon>
        <taxon>Chenopodioideae</taxon>
        <taxon>Anserineae</taxon>
        <taxon>Spinacia</taxon>
    </lineage>
</organism>
<feature type="chain" id="PRO_5045034898" description="peroxidase" evidence="20">
    <location>
        <begin position="26"/>
        <end position="689"/>
    </location>
</feature>
<dbReference type="SUPFAM" id="SSF48113">
    <property type="entry name" value="Heme-dependent peroxidases"/>
    <property type="match status" value="1"/>
</dbReference>
<evidence type="ECO:0000256" key="4">
    <source>
        <dbReference type="ARBA" id="ARBA00022525"/>
    </source>
</evidence>
<feature type="binding site" evidence="15">
    <location>
        <position position="444"/>
    </location>
    <ligand>
        <name>Ca(2+)</name>
        <dbReference type="ChEBI" id="CHEBI:29108"/>
        <label>1</label>
    </ligand>
</feature>
<feature type="compositionally biased region" description="Pro residues" evidence="19">
    <location>
        <begin position="89"/>
        <end position="247"/>
    </location>
</feature>
<feature type="disulfide bond" evidence="17">
    <location>
        <begin position="564"/>
        <end position="594"/>
    </location>
</feature>
<feature type="disulfide bond" evidence="17">
    <location>
        <begin position="487"/>
        <end position="685"/>
    </location>
</feature>
<evidence type="ECO:0000256" key="7">
    <source>
        <dbReference type="ARBA" id="ARBA00022723"/>
    </source>
</evidence>
<evidence type="ECO:0000256" key="15">
    <source>
        <dbReference type="PIRSR" id="PIRSR600823-3"/>
    </source>
</evidence>
<evidence type="ECO:0000256" key="8">
    <source>
        <dbReference type="ARBA" id="ARBA00022837"/>
    </source>
</evidence>
<evidence type="ECO:0000256" key="5">
    <source>
        <dbReference type="ARBA" id="ARBA00022559"/>
    </source>
</evidence>
<accession>A0A9R0IMJ1</accession>
<dbReference type="Gene3D" id="1.10.520.10">
    <property type="match status" value="1"/>
</dbReference>
<dbReference type="PANTHER" id="PTHR31517">
    <property type="match status" value="1"/>
</dbReference>
<dbReference type="GO" id="GO:0046872">
    <property type="term" value="F:metal ion binding"/>
    <property type="evidence" value="ECO:0007669"/>
    <property type="project" value="UniProtKB-KW"/>
</dbReference>
<dbReference type="CDD" id="cd00693">
    <property type="entry name" value="secretory_peroxidase"/>
    <property type="match status" value="1"/>
</dbReference>
<feature type="signal peptide" evidence="20">
    <location>
        <begin position="1"/>
        <end position="25"/>
    </location>
</feature>
<reference evidence="22" key="1">
    <citation type="journal article" date="2021" name="Nat. Commun.">
        <title>Genomic analyses provide insights into spinach domestication and the genetic basis of agronomic traits.</title>
        <authorList>
            <person name="Cai X."/>
            <person name="Sun X."/>
            <person name="Xu C."/>
            <person name="Sun H."/>
            <person name="Wang X."/>
            <person name="Ge C."/>
            <person name="Zhang Z."/>
            <person name="Wang Q."/>
            <person name="Fei Z."/>
            <person name="Jiao C."/>
            <person name="Wang Q."/>
        </authorList>
    </citation>
    <scope>NUCLEOTIDE SEQUENCE [LARGE SCALE GENOMIC DNA]</scope>
    <source>
        <strain evidence="22">cv. Varoflay</strain>
    </source>
</reference>
<keyword evidence="6" id="KW-0349">Heme</keyword>
<evidence type="ECO:0000256" key="1">
    <source>
        <dbReference type="ARBA" id="ARBA00000189"/>
    </source>
</evidence>
<dbReference type="Proteomes" id="UP000813463">
    <property type="component" value="Chromosome 2"/>
</dbReference>
<keyword evidence="12" id="KW-0376">Hydrogen peroxide</keyword>
<dbReference type="GeneID" id="110791353"/>
<dbReference type="Pfam" id="PF00141">
    <property type="entry name" value="peroxidase"/>
    <property type="match status" value="1"/>
</dbReference>
<evidence type="ECO:0000256" key="18">
    <source>
        <dbReference type="RuleBase" id="RU004241"/>
    </source>
</evidence>
<evidence type="ECO:0000256" key="10">
    <source>
        <dbReference type="ARBA" id="ARBA00023004"/>
    </source>
</evidence>
<dbReference type="InterPro" id="IPR010255">
    <property type="entry name" value="Haem_peroxidase_sf"/>
</dbReference>
<evidence type="ECO:0000256" key="13">
    <source>
        <dbReference type="PIRSR" id="PIRSR600823-1"/>
    </source>
</evidence>
<keyword evidence="8 15" id="KW-0106">Calcium</keyword>
<dbReference type="PRINTS" id="PR00461">
    <property type="entry name" value="PLPEROXIDASE"/>
</dbReference>
<dbReference type="RefSeq" id="XP_021851792.2">
    <property type="nucleotide sequence ID" value="XM_021996100.2"/>
</dbReference>
<evidence type="ECO:0000256" key="11">
    <source>
        <dbReference type="ARBA" id="ARBA00023157"/>
    </source>
</evidence>
<evidence type="ECO:0000256" key="17">
    <source>
        <dbReference type="PIRSR" id="PIRSR600823-5"/>
    </source>
</evidence>
<feature type="binding site" evidence="15">
    <location>
        <position position="440"/>
    </location>
    <ligand>
        <name>Ca(2+)</name>
        <dbReference type="ChEBI" id="CHEBI:29108"/>
        <label>1</label>
    </ligand>
</feature>
<evidence type="ECO:0000313" key="23">
    <source>
        <dbReference type="RefSeq" id="XP_021851792.2"/>
    </source>
</evidence>
<dbReference type="InterPro" id="IPR033905">
    <property type="entry name" value="Secretory_peroxidase"/>
</dbReference>
<keyword evidence="20" id="KW-0732">Signal</keyword>
<keyword evidence="9" id="KW-0560">Oxidoreductase</keyword>
<feature type="binding site" evidence="15">
    <location>
        <position position="617"/>
    </location>
    <ligand>
        <name>Ca(2+)</name>
        <dbReference type="ChEBI" id="CHEBI:29108"/>
        <label>2</label>
    </ligand>
</feature>
<name>A0A9R0IMJ1_SPIOL</name>
<evidence type="ECO:0000256" key="3">
    <source>
        <dbReference type="ARBA" id="ARBA00012313"/>
    </source>
</evidence>
<evidence type="ECO:0000256" key="14">
    <source>
        <dbReference type="PIRSR" id="PIRSR600823-2"/>
    </source>
</evidence>
<sequence length="689" mass="73180">MGLLHVPSSRLTVTLIIVLIVLVTSQNGECKRHNLLSVEINGSDDDFRHLPSRLKPSDDNDRPNSPPKSPPSNDDPNPPPQSPPSNNDPNPPPRPPPSNDPPNRPPRPPPSNDPPNPPPQPPPSNDPPNPPSQPPPSNDPPNPPSQPPPSNDPPNPPSQPPPSNDPPNPPSQPPPSNDPPNPPSQPPPSNDPPNPPSQPPPSNDPPNPPSQPPPSNDPPNPPPQPPPSNDPPNPPPQSNNPPNPPLQSPSNDPPTTSFPPLSSPPSPVALPPLSSPPSPSPTPQLSPTVTPSEAPSPAIYPPLLSPPPPVVAPYPPLGVPPSPVLSPPSPSLPLVVPHPSMFSTPPSLSQPSPSPPIFSPSLPLSKPSPTPPSRPSSPNPHSWPPISDTPKLQVGFYQGKCFNKTTDVEAHISYIVEQQFLNDTSILPALLRLQFHDCFVHGCDASILIEGDSTERTAGPNLSVRGYELIDALKVAIEEECPGIVSCADIVAIATSVVIKLGGGPDYPAQTGRRDGLVSKAEDVDLPSPTLTVPETIAVFQAKNFTPEEMVVLLGCHTVGIAHCETFQDRLYPDTNQFDPSMDPNLREQLKITCPQGGTSNNFTLLNQNPQFSNKVDNTFYTQILEQRGILSIDQALANDPLTHDAVVRLSLNATLFNVTLANAMVKLQAVDVLTGDQGEIRNVCSKFN</sequence>
<dbReference type="InterPro" id="IPR002016">
    <property type="entry name" value="Haem_peroxidase"/>
</dbReference>
<comment type="cofactor">
    <cofactor evidence="15">
        <name>heme b</name>
        <dbReference type="ChEBI" id="CHEBI:60344"/>
    </cofactor>
    <text evidence="15">Binds 1 heme b (iron(II)-protoporphyrin IX) group per subunit.</text>
</comment>
<keyword evidence="7 15" id="KW-0479">Metal-binding</keyword>
<feature type="binding site" evidence="14">
    <location>
        <position position="527"/>
    </location>
    <ligand>
        <name>substrate</name>
    </ligand>
</feature>
<dbReference type="GO" id="GO:0020037">
    <property type="term" value="F:heme binding"/>
    <property type="evidence" value="ECO:0007669"/>
    <property type="project" value="InterPro"/>
</dbReference>
<feature type="compositionally biased region" description="Pro residues" evidence="19">
    <location>
        <begin position="261"/>
        <end position="284"/>
    </location>
</feature>
<feature type="compositionally biased region" description="Low complexity" evidence="19">
    <location>
        <begin position="342"/>
        <end position="351"/>
    </location>
</feature>
<feature type="binding site" evidence="15">
    <location>
        <position position="558"/>
    </location>
    <ligand>
        <name>Ca(2+)</name>
        <dbReference type="ChEBI" id="CHEBI:29108"/>
        <label>2</label>
    </ligand>
</feature>
<keyword evidence="4" id="KW-0964">Secreted</keyword>
<evidence type="ECO:0000256" key="12">
    <source>
        <dbReference type="ARBA" id="ARBA00023324"/>
    </source>
</evidence>
<feature type="binding site" evidence="15">
    <location>
        <position position="455"/>
    </location>
    <ligand>
        <name>Ca(2+)</name>
        <dbReference type="ChEBI" id="CHEBI:29108"/>
        <label>1</label>
    </ligand>
</feature>
<evidence type="ECO:0000256" key="20">
    <source>
        <dbReference type="SAM" id="SignalP"/>
    </source>
</evidence>
<dbReference type="GO" id="GO:0140825">
    <property type="term" value="F:lactoperoxidase activity"/>
    <property type="evidence" value="ECO:0007669"/>
    <property type="project" value="UniProtKB-EC"/>
</dbReference>
<dbReference type="GO" id="GO:0006979">
    <property type="term" value="P:response to oxidative stress"/>
    <property type="evidence" value="ECO:0007669"/>
    <property type="project" value="InterPro"/>
</dbReference>
<gene>
    <name evidence="23" type="primary">LOC110791353</name>
</gene>
<feature type="compositionally biased region" description="Low complexity" evidence="19">
    <location>
        <begin position="248"/>
        <end position="260"/>
    </location>
</feature>
<comment type="similarity">
    <text evidence="18">Belongs to the peroxidase family.</text>
</comment>
<evidence type="ECO:0000313" key="22">
    <source>
        <dbReference type="Proteomes" id="UP000813463"/>
    </source>
</evidence>
<feature type="binding site" evidence="15">
    <location>
        <position position="437"/>
    </location>
    <ligand>
        <name>Ca(2+)</name>
        <dbReference type="ChEBI" id="CHEBI:29108"/>
        <label>1</label>
    </ligand>
</feature>
<proteinExistence type="inferred from homology"/>
<dbReference type="KEGG" id="soe:110791353"/>
<feature type="binding site" evidence="15">
    <location>
        <position position="446"/>
    </location>
    <ligand>
        <name>Ca(2+)</name>
        <dbReference type="ChEBI" id="CHEBI:29108"/>
        <label>1</label>
    </ligand>
</feature>
<feature type="compositionally biased region" description="Low complexity" evidence="19">
    <location>
        <begin position="285"/>
        <end position="297"/>
    </location>
</feature>
<dbReference type="GO" id="GO:0042744">
    <property type="term" value="P:hydrogen peroxide catabolic process"/>
    <property type="evidence" value="ECO:0007669"/>
    <property type="project" value="UniProtKB-KW"/>
</dbReference>
<keyword evidence="5" id="KW-0575">Peroxidase</keyword>
<keyword evidence="22" id="KW-1185">Reference proteome</keyword>
<feature type="compositionally biased region" description="Pro residues" evidence="19">
    <location>
        <begin position="298"/>
        <end position="320"/>
    </location>
</feature>
<dbReference type="Gene3D" id="1.10.420.10">
    <property type="entry name" value="Peroxidase, domain 2"/>
    <property type="match status" value="1"/>
</dbReference>
<reference evidence="23" key="2">
    <citation type="submission" date="2025-08" db="UniProtKB">
        <authorList>
            <consortium name="RefSeq"/>
        </authorList>
    </citation>
    <scope>IDENTIFICATION</scope>
    <source>
        <tissue evidence="23">Leaf</tissue>
    </source>
</reference>
<feature type="compositionally biased region" description="Pro residues" evidence="19">
    <location>
        <begin position="366"/>
        <end position="383"/>
    </location>
</feature>
<protein>
    <recommendedName>
        <fullName evidence="3">peroxidase</fullName>
        <ecNumber evidence="3">1.11.1.7</ecNumber>
    </recommendedName>
</protein>
<feature type="disulfide bond" evidence="17">
    <location>
        <begin position="401"/>
        <end position="481"/>
    </location>
</feature>
<comment type="catalytic activity">
    <reaction evidence="1">
        <text>2 a phenolic donor + H2O2 = 2 a phenolic radical donor + 2 H2O</text>
        <dbReference type="Rhea" id="RHEA:56136"/>
        <dbReference type="ChEBI" id="CHEBI:15377"/>
        <dbReference type="ChEBI" id="CHEBI:16240"/>
        <dbReference type="ChEBI" id="CHEBI:139520"/>
        <dbReference type="ChEBI" id="CHEBI:139521"/>
        <dbReference type="EC" id="1.11.1.7"/>
    </reaction>
</comment>
<evidence type="ECO:0000259" key="21">
    <source>
        <dbReference type="PROSITE" id="PS50873"/>
    </source>
</evidence>
<dbReference type="InterPro" id="IPR000823">
    <property type="entry name" value="Peroxidase_pln"/>
</dbReference>
<evidence type="ECO:0000256" key="9">
    <source>
        <dbReference type="ARBA" id="ARBA00023002"/>
    </source>
</evidence>
<evidence type="ECO:0000256" key="19">
    <source>
        <dbReference type="SAM" id="MobiDB-lite"/>
    </source>
</evidence>
<dbReference type="PROSITE" id="PS50873">
    <property type="entry name" value="PEROXIDASE_4"/>
    <property type="match status" value="1"/>
</dbReference>
<feature type="compositionally biased region" description="Basic and acidic residues" evidence="19">
    <location>
        <begin position="45"/>
        <end position="62"/>
    </location>
</feature>
<feature type="binding site" evidence="15">
    <location>
        <position position="442"/>
    </location>
    <ligand>
        <name>Ca(2+)</name>
        <dbReference type="ChEBI" id="CHEBI:29108"/>
        <label>1</label>
    </ligand>
</feature>
<feature type="domain" description="Plant heme peroxidase family profile" evidence="21">
    <location>
        <begin position="391"/>
        <end position="689"/>
    </location>
</feature>
<evidence type="ECO:0000256" key="2">
    <source>
        <dbReference type="ARBA" id="ARBA00002322"/>
    </source>
</evidence>
<feature type="active site" description="Proton acceptor" evidence="13">
    <location>
        <position position="436"/>
    </location>
</feature>
<feature type="site" description="Transition state stabilizer" evidence="16">
    <location>
        <position position="432"/>
    </location>
</feature>
<comment type="cofactor">
    <cofactor evidence="15">
        <name>Ca(2+)</name>
        <dbReference type="ChEBI" id="CHEBI:29108"/>
    </cofactor>
    <text evidence="15">Binds 2 calcium ions per subunit.</text>
</comment>
<dbReference type="AlphaFoldDB" id="A0A9R0IMJ1"/>
<dbReference type="PANTHER" id="PTHR31517:SF59">
    <property type="entry name" value="PEROXIDASE"/>
    <property type="match status" value="1"/>
</dbReference>
<feature type="region of interest" description="Disordered" evidence="19">
    <location>
        <begin position="42"/>
        <end position="320"/>
    </location>
</feature>
<keyword evidence="11 17" id="KW-1015">Disulfide bond</keyword>
<dbReference type="PRINTS" id="PR00458">
    <property type="entry name" value="PEROXIDASE"/>
</dbReference>
<feature type="disulfide bond" evidence="17">
    <location>
        <begin position="438"/>
        <end position="443"/>
    </location>
</feature>
<dbReference type="EC" id="1.11.1.7" evidence="3"/>
<keyword evidence="10 15" id="KW-0408">Iron</keyword>
<feature type="binding site" description="axial binding residue" evidence="15">
    <location>
        <position position="557"/>
    </location>
    <ligand>
        <name>heme b</name>
        <dbReference type="ChEBI" id="CHEBI:60344"/>
    </ligand>
    <ligandPart>
        <name>Fe</name>
        <dbReference type="ChEBI" id="CHEBI:18248"/>
    </ligandPart>
</feature>
<evidence type="ECO:0000256" key="16">
    <source>
        <dbReference type="PIRSR" id="PIRSR600823-4"/>
    </source>
</evidence>
<comment type="function">
    <text evidence="2">Removal of H(2)O(2), oxidation of toxic reductants, biosynthesis and degradation of lignin, suberization, auxin catabolism, response to environmental stresses such as wounding, pathogen attack and oxidative stress. These functions might be dependent on each isozyme/isoform in each plant tissue.</text>
</comment>